<dbReference type="EMBL" id="JAHKSW010000003">
    <property type="protein sequence ID" value="KAG7334479.1"/>
    <property type="molecule type" value="Genomic_DNA"/>
</dbReference>
<name>A0A9D3P5J6_9TELE</name>
<comment type="caution">
    <text evidence="2">The sequence shown here is derived from an EMBL/GenBank/DDBJ whole genome shotgun (WGS) entry which is preliminary data.</text>
</comment>
<evidence type="ECO:0000313" key="3">
    <source>
        <dbReference type="Proteomes" id="UP000824219"/>
    </source>
</evidence>
<dbReference type="AlphaFoldDB" id="A0A9D3P5J6"/>
<proteinExistence type="predicted"/>
<keyword evidence="3" id="KW-1185">Reference proteome</keyword>
<accession>A0A9D3P5J6</accession>
<sequence length="98" mass="11340">MFSKKVFCGATSPRFPPGIAAARASAENPFALLARQADTVACGVKRRDGEARAHDHHEKKMKEEEEEEEEEEMKKKKKKNEEEKNEKQKKKKKKKKKK</sequence>
<dbReference type="Proteomes" id="UP000824219">
    <property type="component" value="Linkage Group LG03"/>
</dbReference>
<organism evidence="2 3">
    <name type="scientific">Hemibagrus wyckioides</name>
    <dbReference type="NCBI Taxonomy" id="337641"/>
    <lineage>
        <taxon>Eukaryota</taxon>
        <taxon>Metazoa</taxon>
        <taxon>Chordata</taxon>
        <taxon>Craniata</taxon>
        <taxon>Vertebrata</taxon>
        <taxon>Euteleostomi</taxon>
        <taxon>Actinopterygii</taxon>
        <taxon>Neopterygii</taxon>
        <taxon>Teleostei</taxon>
        <taxon>Ostariophysi</taxon>
        <taxon>Siluriformes</taxon>
        <taxon>Bagridae</taxon>
        <taxon>Hemibagrus</taxon>
    </lineage>
</organism>
<reference evidence="2 3" key="1">
    <citation type="submission" date="2021-06" db="EMBL/GenBank/DDBJ databases">
        <title>Chromosome-level genome assembly of the red-tail catfish (Hemibagrus wyckioides).</title>
        <authorList>
            <person name="Shao F."/>
        </authorList>
    </citation>
    <scope>NUCLEOTIDE SEQUENCE [LARGE SCALE GENOMIC DNA]</scope>
    <source>
        <strain evidence="2">EC202008001</strain>
        <tissue evidence="2">Blood</tissue>
    </source>
</reference>
<evidence type="ECO:0000256" key="1">
    <source>
        <dbReference type="SAM" id="MobiDB-lite"/>
    </source>
</evidence>
<protein>
    <submittedName>
        <fullName evidence="2">Uncharacterized protein</fullName>
    </submittedName>
</protein>
<evidence type="ECO:0000313" key="2">
    <source>
        <dbReference type="EMBL" id="KAG7334479.1"/>
    </source>
</evidence>
<feature type="compositionally biased region" description="Basic and acidic residues" evidence="1">
    <location>
        <begin position="45"/>
        <end position="63"/>
    </location>
</feature>
<feature type="compositionally biased region" description="Basic residues" evidence="1">
    <location>
        <begin position="87"/>
        <end position="98"/>
    </location>
</feature>
<feature type="region of interest" description="Disordered" evidence="1">
    <location>
        <begin position="45"/>
        <end position="98"/>
    </location>
</feature>
<gene>
    <name evidence="2" type="ORF">KOW79_002886</name>
</gene>